<dbReference type="OrthoDB" id="9772575at2"/>
<reference evidence="1 2" key="1">
    <citation type="submission" date="2018-11" db="EMBL/GenBank/DDBJ databases">
        <title>Genomic Encyclopedia of Type Strains, Phase IV (KMG-IV): sequencing the most valuable type-strain genomes for metagenomic binning, comparative biology and taxonomic classification.</title>
        <authorList>
            <person name="Goeker M."/>
        </authorList>
    </citation>
    <scope>NUCLEOTIDE SEQUENCE [LARGE SCALE GENOMIC DNA]</scope>
    <source>
        <strain evidence="1 2">DSM 16974</strain>
    </source>
</reference>
<name>A0A3N1NWY1_9GAMM</name>
<keyword evidence="2" id="KW-1185">Reference proteome</keyword>
<sequence>MRIVYWLLVGLSFTLSGCSALFGEEGYFRNREDDYLKAASLDPLKVPDHLNAETVGKLYEVPELTQEDVAYAQDTQEFEAPRPEALSATALVERVKIQRLDDDRWILVNVDPAELWPRIRAFLADNNLQVASTDTDLGLMETSWLSFKDDPDRIDRYRIRIDRGVQPDTSEIHVLHMSLDRDEATQAQLSQWPAASSSKERETWMVDELAANLAAEDLGAAGGTSLIARNIGGAVKARITSVDSEPVLELELARSRALATLTHSAEQEGFTIYDSDPASGVFYLGYREPPESPPGWLARLFGAEENPQPPETPYSLADLREVLPDNLLTMPAQAEAARERAPKAPGHLLIFTEQSDGLYHVRLRTAYGERMSARKTREMLSVLRKNLI</sequence>
<dbReference type="Pfam" id="PF06804">
    <property type="entry name" value="Lipoprotein_18"/>
    <property type="match status" value="1"/>
</dbReference>
<dbReference type="EMBL" id="RJUK01000001">
    <property type="protein sequence ID" value="ROQ19497.1"/>
    <property type="molecule type" value="Genomic_DNA"/>
</dbReference>
<dbReference type="PROSITE" id="PS51257">
    <property type="entry name" value="PROKAR_LIPOPROTEIN"/>
    <property type="match status" value="1"/>
</dbReference>
<protein>
    <submittedName>
        <fullName evidence="1">Beta-barrel assembly machine subunit BamC</fullName>
    </submittedName>
</protein>
<evidence type="ECO:0000313" key="1">
    <source>
        <dbReference type="EMBL" id="ROQ19497.1"/>
    </source>
</evidence>
<accession>A0A3N1NWY1</accession>
<gene>
    <name evidence="1" type="ORF">EDC38_0081</name>
</gene>
<dbReference type="RefSeq" id="WP_123636851.1">
    <property type="nucleotide sequence ID" value="NZ_RJUK01000001.1"/>
</dbReference>
<comment type="caution">
    <text evidence="1">The sequence shown here is derived from an EMBL/GenBank/DDBJ whole genome shotgun (WGS) entry which is preliminary data.</text>
</comment>
<dbReference type="Proteomes" id="UP000273643">
    <property type="component" value="Unassembled WGS sequence"/>
</dbReference>
<organism evidence="1 2">
    <name type="scientific">Marinimicrobium koreense</name>
    <dbReference type="NCBI Taxonomy" id="306545"/>
    <lineage>
        <taxon>Bacteria</taxon>
        <taxon>Pseudomonadati</taxon>
        <taxon>Pseudomonadota</taxon>
        <taxon>Gammaproteobacteria</taxon>
        <taxon>Cellvibrionales</taxon>
        <taxon>Cellvibrionaceae</taxon>
        <taxon>Marinimicrobium</taxon>
    </lineage>
</organism>
<dbReference type="InterPro" id="IPR010653">
    <property type="entry name" value="NlpB/DapX"/>
</dbReference>
<dbReference type="AlphaFoldDB" id="A0A3N1NWY1"/>
<evidence type="ECO:0000313" key="2">
    <source>
        <dbReference type="Proteomes" id="UP000273643"/>
    </source>
</evidence>
<proteinExistence type="predicted"/>